<feature type="compositionally biased region" description="Acidic residues" evidence="1">
    <location>
        <begin position="33"/>
        <end position="47"/>
    </location>
</feature>
<reference evidence="2" key="1">
    <citation type="submission" date="2023-11" db="EMBL/GenBank/DDBJ databases">
        <title>Genome assemblies of two species of porcelain crab, Petrolisthes cinctipes and Petrolisthes manimaculis (Anomura: Porcellanidae).</title>
        <authorList>
            <person name="Angst P."/>
        </authorList>
    </citation>
    <scope>NUCLEOTIDE SEQUENCE</scope>
    <source>
        <strain evidence="2">PB745_02</strain>
        <tissue evidence="2">Gill</tissue>
    </source>
</reference>
<feature type="region of interest" description="Disordered" evidence="1">
    <location>
        <begin position="25"/>
        <end position="55"/>
    </location>
</feature>
<evidence type="ECO:0000256" key="1">
    <source>
        <dbReference type="SAM" id="MobiDB-lite"/>
    </source>
</evidence>
<accession>A0AAE1PPP4</accession>
<dbReference type="AlphaFoldDB" id="A0AAE1PPP4"/>
<dbReference type="EMBL" id="JAWZYT010001484">
    <property type="protein sequence ID" value="KAK4311756.1"/>
    <property type="molecule type" value="Genomic_DNA"/>
</dbReference>
<keyword evidence="3" id="KW-1185">Reference proteome</keyword>
<organism evidence="2 3">
    <name type="scientific">Petrolisthes manimaculis</name>
    <dbReference type="NCBI Taxonomy" id="1843537"/>
    <lineage>
        <taxon>Eukaryota</taxon>
        <taxon>Metazoa</taxon>
        <taxon>Ecdysozoa</taxon>
        <taxon>Arthropoda</taxon>
        <taxon>Crustacea</taxon>
        <taxon>Multicrustacea</taxon>
        <taxon>Malacostraca</taxon>
        <taxon>Eumalacostraca</taxon>
        <taxon>Eucarida</taxon>
        <taxon>Decapoda</taxon>
        <taxon>Pleocyemata</taxon>
        <taxon>Anomura</taxon>
        <taxon>Galatheoidea</taxon>
        <taxon>Porcellanidae</taxon>
        <taxon>Petrolisthes</taxon>
    </lineage>
</organism>
<protein>
    <submittedName>
        <fullName evidence="2">Uncharacterized protein</fullName>
    </submittedName>
</protein>
<evidence type="ECO:0000313" key="3">
    <source>
        <dbReference type="Proteomes" id="UP001292094"/>
    </source>
</evidence>
<evidence type="ECO:0000313" key="2">
    <source>
        <dbReference type="EMBL" id="KAK4311756.1"/>
    </source>
</evidence>
<gene>
    <name evidence="2" type="ORF">Pmani_016770</name>
</gene>
<sequence>MNSWYNFLQMEEGEVELEEDWRKEGWGGGSEIGGEEGEVELEEEDGEEERKLEERRGKWSWMREGGKEGERKQK</sequence>
<comment type="caution">
    <text evidence="2">The sequence shown here is derived from an EMBL/GenBank/DDBJ whole genome shotgun (WGS) entry which is preliminary data.</text>
</comment>
<name>A0AAE1PPP4_9EUCA</name>
<proteinExistence type="predicted"/>
<dbReference type="Proteomes" id="UP001292094">
    <property type="component" value="Unassembled WGS sequence"/>
</dbReference>